<dbReference type="InterPro" id="IPR029032">
    <property type="entry name" value="AhpD-like"/>
</dbReference>
<dbReference type="Pfam" id="PF02627">
    <property type="entry name" value="CMD"/>
    <property type="match status" value="1"/>
</dbReference>
<dbReference type="PANTHER" id="PTHR34846">
    <property type="entry name" value="4-CARBOXYMUCONOLACTONE DECARBOXYLASE FAMILY PROTEIN (AFU_ORTHOLOGUE AFUA_6G11590)"/>
    <property type="match status" value="1"/>
</dbReference>
<dbReference type="Proteomes" id="UP001597182">
    <property type="component" value="Unassembled WGS sequence"/>
</dbReference>
<feature type="domain" description="Carboxymuconolactone decarboxylase-like" evidence="1">
    <location>
        <begin position="47"/>
        <end position="127"/>
    </location>
</feature>
<evidence type="ECO:0000313" key="2">
    <source>
        <dbReference type="EMBL" id="MFD1235992.1"/>
    </source>
</evidence>
<sequence length="201" mass="22304">MPFAHAADPRVTPVDDPEPEVAEMLAKTMGDDRGVPLAIFRTMARHPRLMKRFNVLGGFFLTRGELPARERELVVLRTAWRCGCVYEWAQHVLIGGKSGLTEKEIARVATESDEWSPRDLTLLRAADEVLDAVDVSDATWAALGHDWTDVQRVELVVLVGFYRMAAGFLNATGVVKDADLPDWPHSQGSTCGHAPDKEKQQ</sequence>
<protein>
    <submittedName>
        <fullName evidence="2">Carboxymuconolactone decarboxylase family protein</fullName>
    </submittedName>
</protein>
<evidence type="ECO:0000313" key="3">
    <source>
        <dbReference type="Proteomes" id="UP001597182"/>
    </source>
</evidence>
<gene>
    <name evidence="2" type="ORF">ACFQ34_22085</name>
</gene>
<dbReference type="SUPFAM" id="SSF69118">
    <property type="entry name" value="AhpD-like"/>
    <property type="match status" value="1"/>
</dbReference>
<keyword evidence="3" id="KW-1185">Reference proteome</keyword>
<dbReference type="EMBL" id="JBHTMB010000194">
    <property type="protein sequence ID" value="MFD1235992.1"/>
    <property type="molecule type" value="Genomic_DNA"/>
</dbReference>
<dbReference type="InterPro" id="IPR003779">
    <property type="entry name" value="CMD-like"/>
</dbReference>
<dbReference type="PANTHER" id="PTHR34846:SF5">
    <property type="entry name" value="CARBOXYMUCONOLACTONE DECARBOXYLASE-LIKE DOMAIN-CONTAINING PROTEIN"/>
    <property type="match status" value="1"/>
</dbReference>
<dbReference type="RefSeq" id="WP_103380331.1">
    <property type="nucleotide sequence ID" value="NZ_BAABKS010000092.1"/>
</dbReference>
<organism evidence="2 3">
    <name type="scientific">Pseudonocardia benzenivorans</name>
    <dbReference type="NCBI Taxonomy" id="228005"/>
    <lineage>
        <taxon>Bacteria</taxon>
        <taxon>Bacillati</taxon>
        <taxon>Actinomycetota</taxon>
        <taxon>Actinomycetes</taxon>
        <taxon>Pseudonocardiales</taxon>
        <taxon>Pseudonocardiaceae</taxon>
        <taxon>Pseudonocardia</taxon>
    </lineage>
</organism>
<accession>A0ABW3VL29</accession>
<reference evidence="3" key="1">
    <citation type="journal article" date="2019" name="Int. J. Syst. Evol. Microbiol.">
        <title>The Global Catalogue of Microorganisms (GCM) 10K type strain sequencing project: providing services to taxonomists for standard genome sequencing and annotation.</title>
        <authorList>
            <consortium name="The Broad Institute Genomics Platform"/>
            <consortium name="The Broad Institute Genome Sequencing Center for Infectious Disease"/>
            <person name="Wu L."/>
            <person name="Ma J."/>
        </authorList>
    </citation>
    <scope>NUCLEOTIDE SEQUENCE [LARGE SCALE GENOMIC DNA]</scope>
    <source>
        <strain evidence="3">CCUG 49018</strain>
    </source>
</reference>
<proteinExistence type="predicted"/>
<comment type="caution">
    <text evidence="2">The sequence shown here is derived from an EMBL/GenBank/DDBJ whole genome shotgun (WGS) entry which is preliminary data.</text>
</comment>
<evidence type="ECO:0000259" key="1">
    <source>
        <dbReference type="Pfam" id="PF02627"/>
    </source>
</evidence>
<name>A0ABW3VL29_9PSEU</name>
<dbReference type="Gene3D" id="1.20.1290.10">
    <property type="entry name" value="AhpD-like"/>
    <property type="match status" value="1"/>
</dbReference>